<comment type="caution">
    <text evidence="1">The sequence shown here is derived from an EMBL/GenBank/DDBJ whole genome shotgun (WGS) entry which is preliminary data.</text>
</comment>
<dbReference type="EMBL" id="BKCJ010363769">
    <property type="protein sequence ID" value="GFA06661.1"/>
    <property type="molecule type" value="Genomic_DNA"/>
</dbReference>
<dbReference type="GO" id="GO:0003676">
    <property type="term" value="F:nucleic acid binding"/>
    <property type="evidence" value="ECO:0007669"/>
    <property type="project" value="InterPro"/>
</dbReference>
<reference evidence="1" key="1">
    <citation type="journal article" date="2019" name="Sci. Rep.">
        <title>Draft genome of Tanacetum cinerariifolium, the natural source of mosquito coil.</title>
        <authorList>
            <person name="Yamashiro T."/>
            <person name="Shiraishi A."/>
            <person name="Satake H."/>
            <person name="Nakayama K."/>
        </authorList>
    </citation>
    <scope>NUCLEOTIDE SEQUENCE</scope>
</reference>
<protein>
    <submittedName>
        <fullName evidence="1">Protein FAR1-related sequence 5-like</fullName>
    </submittedName>
</protein>
<dbReference type="Gene3D" id="4.10.60.10">
    <property type="entry name" value="Zinc finger, CCHC-type"/>
    <property type="match status" value="1"/>
</dbReference>
<sequence>IQVVDHIIPVTTKGRPQVATRIKSSIEVAMETKKQRTCGYCKEKGHYSSGCKKRKSTMLGGLTAKGIASIATPSSSAQEFKLLSITSASAFLELLFYQLSSVIYKCVYPIESSVKHLLNRVKRLFLQILELLSFHILERNIEYPRALLYRSIAQVMRTTTKRIV</sequence>
<proteinExistence type="predicted"/>
<organism evidence="1">
    <name type="scientific">Tanacetum cinerariifolium</name>
    <name type="common">Dalmatian daisy</name>
    <name type="synonym">Chrysanthemum cinerariifolium</name>
    <dbReference type="NCBI Taxonomy" id="118510"/>
    <lineage>
        <taxon>Eukaryota</taxon>
        <taxon>Viridiplantae</taxon>
        <taxon>Streptophyta</taxon>
        <taxon>Embryophyta</taxon>
        <taxon>Tracheophyta</taxon>
        <taxon>Spermatophyta</taxon>
        <taxon>Magnoliopsida</taxon>
        <taxon>eudicotyledons</taxon>
        <taxon>Gunneridae</taxon>
        <taxon>Pentapetalae</taxon>
        <taxon>asterids</taxon>
        <taxon>campanulids</taxon>
        <taxon>Asterales</taxon>
        <taxon>Asteraceae</taxon>
        <taxon>Asteroideae</taxon>
        <taxon>Anthemideae</taxon>
        <taxon>Anthemidinae</taxon>
        <taxon>Tanacetum</taxon>
    </lineage>
</organism>
<name>A0A699J2L5_TANCI</name>
<dbReference type="AlphaFoldDB" id="A0A699J2L5"/>
<gene>
    <name evidence="1" type="ORF">Tci_578633</name>
</gene>
<dbReference type="GO" id="GO:0008270">
    <property type="term" value="F:zinc ion binding"/>
    <property type="evidence" value="ECO:0007669"/>
    <property type="project" value="InterPro"/>
</dbReference>
<dbReference type="InterPro" id="IPR036875">
    <property type="entry name" value="Znf_CCHC_sf"/>
</dbReference>
<accession>A0A699J2L5</accession>
<dbReference type="SUPFAM" id="SSF57756">
    <property type="entry name" value="Retrovirus zinc finger-like domains"/>
    <property type="match status" value="1"/>
</dbReference>
<evidence type="ECO:0000313" key="1">
    <source>
        <dbReference type="EMBL" id="GFA06661.1"/>
    </source>
</evidence>
<feature type="non-terminal residue" evidence="1">
    <location>
        <position position="1"/>
    </location>
</feature>